<evidence type="ECO:0000256" key="1">
    <source>
        <dbReference type="SAM" id="MobiDB-lite"/>
    </source>
</evidence>
<sequence length="538" mass="57055">MPHRHRRPSTATTPFTDSHTARRAHPAAFGLLTVLALVLALSLSSCSGEPSVEERGPIAVHRAPTADLVLPATDAEGAIAASAALFASAQLAVLSGPGSVEQAGELAESLGVPVFPVGNAETQPEASTAGSTLAAEFERLGVQHTLLVGTPKPAWLNGEAEEYQPAESRESAPPAESAQPDGTAQPSGSAHPAPSDFHYLPATTASFPVVTDGANPATLATVRAAGGAVVESSPDPRASSATIQALAGGEAAVASFGVDLPNLSWQLAAARTGTELPGGGQLVLDGKRYVALYGSPVTAALGVLGEQGVEETAARADMHAQPYRALTEDTVIPAMELIVTVAAGQAGDDGNFSHEWDPDIFIPYIEAAARHGQYVVLDFQPGRSSFPEQVKRYEKLLRYPNVGIALDPEWRLGPDDFPLERIGHVEIAEVNETVRWLADFVRENQLPQKVVILHQFQVQMLRDVDQLDQSRAEVALVIHADGQGSQAAKQDTWRTLHSHAPAGVAWGWKNFYDEDKPMLTPEETYTQVEPTPAFVSYQ</sequence>
<evidence type="ECO:0008006" key="4">
    <source>
        <dbReference type="Google" id="ProtNLM"/>
    </source>
</evidence>
<feature type="compositionally biased region" description="Polar residues" evidence="1">
    <location>
        <begin position="9"/>
        <end position="18"/>
    </location>
</feature>
<evidence type="ECO:0000313" key="3">
    <source>
        <dbReference type="Proteomes" id="UP000014393"/>
    </source>
</evidence>
<evidence type="ECO:0000313" key="2">
    <source>
        <dbReference type="EMBL" id="EPD27299.1"/>
    </source>
</evidence>
<dbReference type="HOGENOM" id="CLU_037716_2_0_11"/>
<dbReference type="OrthoDB" id="9812120at2"/>
<dbReference type="eggNOG" id="COG3266">
    <property type="taxonomic scope" value="Bacteria"/>
</dbReference>
<feature type="region of interest" description="Disordered" evidence="1">
    <location>
        <begin position="161"/>
        <end position="197"/>
    </location>
</feature>
<organism evidence="2 3">
    <name type="scientific">Actinotignum schaalii FB123-CNA-2</name>
    <dbReference type="NCBI Taxonomy" id="883067"/>
    <lineage>
        <taxon>Bacteria</taxon>
        <taxon>Bacillati</taxon>
        <taxon>Actinomycetota</taxon>
        <taxon>Actinomycetes</taxon>
        <taxon>Actinomycetales</taxon>
        <taxon>Actinomycetaceae</taxon>
        <taxon>Actinotignum</taxon>
    </lineage>
</organism>
<dbReference type="EMBL" id="AGWM01000007">
    <property type="protein sequence ID" value="EPD27299.1"/>
    <property type="molecule type" value="Genomic_DNA"/>
</dbReference>
<comment type="caution">
    <text evidence="2">The sequence shown here is derived from an EMBL/GenBank/DDBJ whole genome shotgun (WGS) entry which is preliminary data.</text>
</comment>
<dbReference type="PATRIC" id="fig|883067.3.peg.647"/>
<dbReference type="Proteomes" id="UP000014393">
    <property type="component" value="Unassembled WGS sequence"/>
</dbReference>
<dbReference type="RefSeq" id="WP_016442291.1">
    <property type="nucleotide sequence ID" value="NZ_KE150262.1"/>
</dbReference>
<proteinExistence type="predicted"/>
<name>S2WHE4_9ACTO</name>
<keyword evidence="3" id="KW-1185">Reference proteome</keyword>
<protein>
    <recommendedName>
        <fullName evidence="4">Lipoprotein</fullName>
    </recommendedName>
</protein>
<dbReference type="AlphaFoldDB" id="S2WHE4"/>
<accession>S2WHE4</accession>
<dbReference type="STRING" id="59505.FB03_05590"/>
<gene>
    <name evidence="2" type="ORF">HMPREF9237_00657</name>
</gene>
<feature type="region of interest" description="Disordered" evidence="1">
    <location>
        <begin position="1"/>
        <end position="20"/>
    </location>
</feature>
<reference evidence="2 3" key="1">
    <citation type="submission" date="2013-05" db="EMBL/GenBank/DDBJ databases">
        <title>The Genome Sequence of Actinobaculum schaalii FB123-CNA2.</title>
        <authorList>
            <consortium name="The Broad Institute Genomics Platform"/>
            <person name="Earl A."/>
            <person name="Ward D."/>
            <person name="Feldgarden M."/>
            <person name="Gevers D."/>
            <person name="Saerens B."/>
            <person name="Vaneechoutte M."/>
            <person name="Walker B."/>
            <person name="Young S."/>
            <person name="Zeng Q."/>
            <person name="Gargeya S."/>
            <person name="Fitzgerald M."/>
            <person name="Haas B."/>
            <person name="Abouelleil A."/>
            <person name="Allen A.W."/>
            <person name="Alvarado L."/>
            <person name="Arachchi H.M."/>
            <person name="Berlin A.M."/>
            <person name="Chapman S.B."/>
            <person name="Gainer-Dewar J."/>
            <person name="Goldberg J."/>
            <person name="Griggs A."/>
            <person name="Gujja S."/>
            <person name="Hansen M."/>
            <person name="Howarth C."/>
            <person name="Imamovic A."/>
            <person name="Ireland A."/>
            <person name="Larimer J."/>
            <person name="McCowan C."/>
            <person name="Murphy C."/>
            <person name="Pearson M."/>
            <person name="Poon T.W."/>
            <person name="Priest M."/>
            <person name="Roberts A."/>
            <person name="Saif S."/>
            <person name="Shea T."/>
            <person name="Sisk P."/>
            <person name="Sykes S."/>
            <person name="Wortman J."/>
            <person name="Nusbaum C."/>
            <person name="Birren B."/>
        </authorList>
    </citation>
    <scope>NUCLEOTIDE SEQUENCE [LARGE SCALE GENOMIC DNA]</scope>
    <source>
        <strain evidence="2 3">FB123-CNA-2</strain>
    </source>
</reference>